<feature type="signal peptide" evidence="1">
    <location>
        <begin position="1"/>
        <end position="20"/>
    </location>
</feature>
<evidence type="ECO:0000313" key="2">
    <source>
        <dbReference type="EMBL" id="MBB4119052.1"/>
    </source>
</evidence>
<dbReference type="EMBL" id="JACIFO010000004">
    <property type="protein sequence ID" value="MBB4119052.1"/>
    <property type="molecule type" value="Genomic_DNA"/>
</dbReference>
<proteinExistence type="predicted"/>
<keyword evidence="1" id="KW-0732">Signal</keyword>
<gene>
    <name evidence="2" type="ORF">GGR32_001343</name>
</gene>
<evidence type="ECO:0000256" key="1">
    <source>
        <dbReference type="SAM" id="SignalP"/>
    </source>
</evidence>
<feature type="chain" id="PRO_5032314567" evidence="1">
    <location>
        <begin position="21"/>
        <end position="166"/>
    </location>
</feature>
<keyword evidence="3" id="KW-1185">Reference proteome</keyword>
<dbReference type="RefSeq" id="WP_183477402.1">
    <property type="nucleotide sequence ID" value="NZ_JACIFO010000004.1"/>
</dbReference>
<keyword evidence="2" id="KW-0969">Cilium</keyword>
<keyword evidence="2" id="KW-0282">Flagellum</keyword>
<sequence>MKLIVIISTFLCLIFTSVNAQSSSLVSLEEKKEKITLEEREYLDYLIYDVPSSLSFYEEQVVRDIRKEKSIQTVEFDNVALLENIKNKKYKKDFNTACLLMVRWEKGDDLNLTKEQLKEFKSLKFLLIKSYQPVNKQLENYFTKHIKLEDRAIEIEVLYTYIGEEF</sequence>
<dbReference type="Proteomes" id="UP000553034">
    <property type="component" value="Unassembled WGS sequence"/>
</dbReference>
<reference evidence="2 3" key="1">
    <citation type="submission" date="2020-08" db="EMBL/GenBank/DDBJ databases">
        <title>Genomic Encyclopedia of Type Strains, Phase IV (KMG-IV): sequencing the most valuable type-strain genomes for metagenomic binning, comparative biology and taxonomic classification.</title>
        <authorList>
            <person name="Goeker M."/>
        </authorList>
    </citation>
    <scope>NUCLEOTIDE SEQUENCE [LARGE SCALE GENOMIC DNA]</scope>
    <source>
        <strain evidence="2 3">DSM 29568</strain>
    </source>
</reference>
<dbReference type="AlphaFoldDB" id="A0A840EIA2"/>
<name>A0A840EIA2_9FLAO</name>
<evidence type="ECO:0000313" key="3">
    <source>
        <dbReference type="Proteomes" id="UP000553034"/>
    </source>
</evidence>
<keyword evidence="2" id="KW-0966">Cell projection</keyword>
<comment type="caution">
    <text evidence="2">The sequence shown here is derived from an EMBL/GenBank/DDBJ whole genome shotgun (WGS) entry which is preliminary data.</text>
</comment>
<accession>A0A840EIA2</accession>
<organism evidence="2 3">
    <name type="scientific">Mesonia hippocampi</name>
    <dbReference type="NCBI Taxonomy" id="1628250"/>
    <lineage>
        <taxon>Bacteria</taxon>
        <taxon>Pseudomonadati</taxon>
        <taxon>Bacteroidota</taxon>
        <taxon>Flavobacteriia</taxon>
        <taxon>Flavobacteriales</taxon>
        <taxon>Flavobacteriaceae</taxon>
        <taxon>Mesonia</taxon>
    </lineage>
</organism>
<protein>
    <submittedName>
        <fullName evidence="2">MinD-like ATPase involved in chromosome partitioning or flagellar assembly</fullName>
    </submittedName>
</protein>